<proteinExistence type="inferred from homology"/>
<dbReference type="PANTHER" id="PTHR10655">
    <property type="entry name" value="LYSOPHOSPHOLIPASE-RELATED"/>
    <property type="match status" value="1"/>
</dbReference>
<accession>A0AB34JBQ1</accession>
<reference evidence="5 6" key="1">
    <citation type="journal article" date="2024" name="Science">
        <title>Giant polyketide synthase enzymes in the biosynthesis of giant marine polyether toxins.</title>
        <authorList>
            <person name="Fallon T.R."/>
            <person name="Shende V.V."/>
            <person name="Wierzbicki I.H."/>
            <person name="Pendleton A.L."/>
            <person name="Watervoot N.F."/>
            <person name="Auber R.P."/>
            <person name="Gonzalez D.J."/>
            <person name="Wisecaver J.H."/>
            <person name="Moore B.S."/>
        </authorList>
    </citation>
    <scope>NUCLEOTIDE SEQUENCE [LARGE SCALE GENOMIC DNA]</scope>
    <source>
        <strain evidence="5 6">12B1</strain>
    </source>
</reference>
<dbReference type="Gene3D" id="3.40.50.1820">
    <property type="entry name" value="alpha/beta hydrolase"/>
    <property type="match status" value="1"/>
</dbReference>
<dbReference type="PANTHER" id="PTHR10655:SF17">
    <property type="entry name" value="LYSOPHOSPHOLIPASE-LIKE PROTEIN 1"/>
    <property type="match status" value="1"/>
</dbReference>
<organism evidence="5 6">
    <name type="scientific">Prymnesium parvum</name>
    <name type="common">Toxic golden alga</name>
    <dbReference type="NCBI Taxonomy" id="97485"/>
    <lineage>
        <taxon>Eukaryota</taxon>
        <taxon>Haptista</taxon>
        <taxon>Haptophyta</taxon>
        <taxon>Prymnesiophyceae</taxon>
        <taxon>Prymnesiales</taxon>
        <taxon>Prymnesiaceae</taxon>
        <taxon>Prymnesium</taxon>
    </lineage>
</organism>
<evidence type="ECO:0000313" key="5">
    <source>
        <dbReference type="EMBL" id="KAL1518532.1"/>
    </source>
</evidence>
<evidence type="ECO:0000256" key="3">
    <source>
        <dbReference type="SAM" id="MobiDB-lite"/>
    </source>
</evidence>
<evidence type="ECO:0000313" key="6">
    <source>
        <dbReference type="Proteomes" id="UP001515480"/>
    </source>
</evidence>
<keyword evidence="6" id="KW-1185">Reference proteome</keyword>
<feature type="domain" description="Phospholipase/carboxylesterase/thioesterase" evidence="4">
    <location>
        <begin position="77"/>
        <end position="291"/>
    </location>
</feature>
<gene>
    <name evidence="5" type="ORF">AB1Y20_002821</name>
</gene>
<comment type="caution">
    <text evidence="5">The sequence shown here is derived from an EMBL/GenBank/DDBJ whole genome shotgun (WGS) entry which is preliminary data.</text>
</comment>
<name>A0AB34JBQ1_PRYPA</name>
<dbReference type="InterPro" id="IPR029058">
    <property type="entry name" value="AB_hydrolase_fold"/>
</dbReference>
<dbReference type="SUPFAM" id="SSF53474">
    <property type="entry name" value="alpha/beta-Hydrolases"/>
    <property type="match status" value="1"/>
</dbReference>
<comment type="similarity">
    <text evidence="1">Belongs to the AB hydrolase superfamily. AB hydrolase 2 family.</text>
</comment>
<evidence type="ECO:0000256" key="2">
    <source>
        <dbReference type="ARBA" id="ARBA00022801"/>
    </source>
</evidence>
<dbReference type="EMBL" id="JBGBPQ010000010">
    <property type="protein sequence ID" value="KAL1518532.1"/>
    <property type="molecule type" value="Genomic_DNA"/>
</dbReference>
<dbReference type="InterPro" id="IPR050565">
    <property type="entry name" value="LYPA1-2/EST-like"/>
</dbReference>
<evidence type="ECO:0000259" key="4">
    <source>
        <dbReference type="Pfam" id="PF02230"/>
    </source>
</evidence>
<feature type="region of interest" description="Disordered" evidence="3">
    <location>
        <begin position="314"/>
        <end position="344"/>
    </location>
</feature>
<dbReference type="InterPro" id="IPR003140">
    <property type="entry name" value="PLipase/COase/thioEstase"/>
</dbReference>
<feature type="region of interest" description="Disordered" evidence="3">
    <location>
        <begin position="1"/>
        <end position="40"/>
    </location>
</feature>
<protein>
    <recommendedName>
        <fullName evidence="4">Phospholipase/carboxylesterase/thioesterase domain-containing protein</fullName>
    </recommendedName>
</protein>
<evidence type="ECO:0000256" key="1">
    <source>
        <dbReference type="ARBA" id="ARBA00006499"/>
    </source>
</evidence>
<feature type="compositionally biased region" description="Acidic residues" evidence="3">
    <location>
        <begin position="323"/>
        <end position="333"/>
    </location>
</feature>
<dbReference type="Pfam" id="PF02230">
    <property type="entry name" value="Abhydrolase_2"/>
    <property type="match status" value="1"/>
</dbReference>
<dbReference type="GO" id="GO:0016787">
    <property type="term" value="F:hydrolase activity"/>
    <property type="evidence" value="ECO:0007669"/>
    <property type="project" value="UniProtKB-KW"/>
</dbReference>
<dbReference type="Proteomes" id="UP001515480">
    <property type="component" value="Unassembled WGS sequence"/>
</dbReference>
<sequence>MVDLPPAARKYSSFGADPKTPRRSRPYSGVATAPGGRRYPKGRAAWEHVRQAYGESHHFSCGAPHRSSPAQGVQLQAPHVVEATEPHYATVILLHGFCSSGKELANSLLAPLKDHLSMEVYSRIRFVFLNAPRRKISCFAPDAAPQTAWHDYFTDHGGDEGRPELEEKINVDHLRWCRKRIHRALDEELSRLGGDASRLALFGSSQGCCTAVDAALTYHKRLAGVFASFGQVYACTPIPQNRTRLRIHTFNGAADRVIAASLALRSYSKLIDAGFHELQMHVEPKLGHCESSDAEISCFSSALLRWGFDRPPSQHLDVGNSEAQDEDTTDEATDAEHPGTNGHNDLALADVLRSLELEPAMHHGQELATNDVLPLSQN</sequence>
<dbReference type="AlphaFoldDB" id="A0AB34JBQ1"/>
<keyword evidence="2" id="KW-0378">Hydrolase</keyword>